<dbReference type="AlphaFoldDB" id="A0A1I8PTV0"/>
<dbReference type="InterPro" id="IPR036525">
    <property type="entry name" value="Tubulin/FtsZ_GTPase_sf"/>
</dbReference>
<dbReference type="PANTHER" id="PTHR13391:SF0">
    <property type="entry name" value="PROTEIN MISATO HOMOLOG 1"/>
    <property type="match status" value="1"/>
</dbReference>
<dbReference type="STRING" id="35570.A0A1I8PTV0"/>
<evidence type="ECO:0008006" key="8">
    <source>
        <dbReference type="Google" id="ProtNLM"/>
    </source>
</evidence>
<feature type="domain" description="DML1/Misato tubulin" evidence="5">
    <location>
        <begin position="157"/>
        <end position="348"/>
    </location>
</feature>
<protein>
    <recommendedName>
        <fullName evidence="8">Protein misato</fullName>
    </recommendedName>
</protein>
<evidence type="ECO:0000313" key="7">
    <source>
        <dbReference type="Proteomes" id="UP000095300"/>
    </source>
</evidence>
<dbReference type="PANTHER" id="PTHR13391">
    <property type="entry name" value="MITOCHONDRIAL DISTRIBUTION REGULATOR MISATO"/>
    <property type="match status" value="1"/>
</dbReference>
<dbReference type="SUPFAM" id="SSF52490">
    <property type="entry name" value="Tubulin nucleotide-binding domain-like"/>
    <property type="match status" value="1"/>
</dbReference>
<dbReference type="Proteomes" id="UP000095300">
    <property type="component" value="Unassembled WGS sequence"/>
</dbReference>
<dbReference type="KEGG" id="scac:106089669"/>
<dbReference type="InterPro" id="IPR019605">
    <property type="entry name" value="Misato_II_tubulin-like"/>
</dbReference>
<keyword evidence="3" id="KW-0496">Mitochondrion</keyword>
<dbReference type="VEuPathDB" id="VectorBase:SCAU011055"/>
<dbReference type="GO" id="GO:0005739">
    <property type="term" value="C:mitochondrion"/>
    <property type="evidence" value="ECO:0007669"/>
    <property type="project" value="UniProtKB-SubCell"/>
</dbReference>
<organism evidence="6 7">
    <name type="scientific">Stomoxys calcitrans</name>
    <name type="common">Stable fly</name>
    <name type="synonym">Conops calcitrans</name>
    <dbReference type="NCBI Taxonomy" id="35570"/>
    <lineage>
        <taxon>Eukaryota</taxon>
        <taxon>Metazoa</taxon>
        <taxon>Ecdysozoa</taxon>
        <taxon>Arthropoda</taxon>
        <taxon>Hexapoda</taxon>
        <taxon>Insecta</taxon>
        <taxon>Pterygota</taxon>
        <taxon>Neoptera</taxon>
        <taxon>Endopterygota</taxon>
        <taxon>Diptera</taxon>
        <taxon>Brachycera</taxon>
        <taxon>Muscomorpha</taxon>
        <taxon>Muscoidea</taxon>
        <taxon>Muscidae</taxon>
        <taxon>Stomoxys</taxon>
    </lineage>
</organism>
<dbReference type="InterPro" id="IPR049942">
    <property type="entry name" value="DML1/Misato"/>
</dbReference>
<keyword evidence="7" id="KW-1185">Reference proteome</keyword>
<comment type="subcellular location">
    <subcellularLocation>
        <location evidence="1">Mitochondrion</location>
    </subcellularLocation>
</comment>
<dbReference type="Pfam" id="PF14881">
    <property type="entry name" value="Tubulin_3"/>
    <property type="match status" value="1"/>
</dbReference>
<gene>
    <name evidence="6" type="primary">106089669</name>
</gene>
<dbReference type="GO" id="GO:0007005">
    <property type="term" value="P:mitochondrion organization"/>
    <property type="evidence" value="ECO:0007669"/>
    <property type="project" value="InterPro"/>
</dbReference>
<dbReference type="CDD" id="cd06060">
    <property type="entry name" value="misato"/>
    <property type="match status" value="1"/>
</dbReference>
<evidence type="ECO:0000256" key="2">
    <source>
        <dbReference type="ARBA" id="ARBA00008507"/>
    </source>
</evidence>
<evidence type="ECO:0000256" key="3">
    <source>
        <dbReference type="ARBA" id="ARBA00023128"/>
    </source>
</evidence>
<evidence type="ECO:0000256" key="1">
    <source>
        <dbReference type="ARBA" id="ARBA00004173"/>
    </source>
</evidence>
<name>A0A1I8PTV0_STOCA</name>
<reference evidence="6" key="1">
    <citation type="submission" date="2020-05" db="UniProtKB">
        <authorList>
            <consortium name="EnsemblMetazoa"/>
        </authorList>
    </citation>
    <scope>IDENTIFICATION</scope>
    <source>
        <strain evidence="6">USDA</strain>
    </source>
</reference>
<proteinExistence type="inferred from homology"/>
<evidence type="ECO:0000259" key="5">
    <source>
        <dbReference type="Pfam" id="PF14881"/>
    </source>
</evidence>
<feature type="domain" description="Misato Segment II tubulin-like" evidence="4">
    <location>
        <begin position="5"/>
        <end position="143"/>
    </location>
</feature>
<dbReference type="OrthoDB" id="271881at2759"/>
<dbReference type="EnsemblMetazoa" id="SCAU011055-RA">
    <property type="protein sequence ID" value="SCAU011055-PA"/>
    <property type="gene ID" value="SCAU011055"/>
</dbReference>
<dbReference type="Gene3D" id="3.40.50.1440">
    <property type="entry name" value="Tubulin/FtsZ, GTPase domain"/>
    <property type="match status" value="1"/>
</dbReference>
<dbReference type="InterPro" id="IPR029209">
    <property type="entry name" value="DML1/Misato_tubulin"/>
</dbReference>
<evidence type="ECO:0000313" key="6">
    <source>
        <dbReference type="EnsemblMetazoa" id="SCAU011055-PA"/>
    </source>
</evidence>
<sequence>MTNIRELLTLQFGNYANFVGAHWWNIQESGFSYDSSDEPSEICHDILYRQGVNHNRQTTFTPRLLLVDLEGSLKHLPREGELYGNSLKRDSHLNLLRSKDAKEAAEEPEAVKKLKEDLAWHSSEVEIVAQEEAKKHEFQSDLDNASTSVEEKDYNLADNVDSWVDFLYGRYHPRTVHVVNEFRHNPERQTLDTNTSGVQLWKTEQFEDDFCDRIRQYVEECDFLQGFQTLFDSFNGFSGLATQCMEHLNDEYGKANLAVPIYSPKNVLYENADEPMSDSIRVVNSALVFSQLIEQASLFIPLSTQDRVWRQLGTSRLFPSLHYRNDNLYQTSAILASYLDTISLRYRLKDAPGSNTLAGFCGDMNNYGRKFAAAAFSFPFNMQYNMDLIDCLDKFEGPLLSQLTPNCKIGNDYVIQSLCARGIPNDRLKRPREQCNKDQMRMAAYRCESVSEMFQLYLQCANHASMAHVTSIQSPMPTRLPFPDEIFSDSLTTSGFVHPNEKRNMQQKIKSVPCVASIQSSSELGDTLETLHREAKRIKIAKLHRFKAAGLEDDDFVEVLESLLLFKDNYEDNFEL</sequence>
<evidence type="ECO:0000259" key="4">
    <source>
        <dbReference type="Pfam" id="PF10644"/>
    </source>
</evidence>
<accession>A0A1I8PTV0</accession>
<comment type="similarity">
    <text evidence="2">Belongs to the misato family.</text>
</comment>
<dbReference type="Pfam" id="PF10644">
    <property type="entry name" value="Misat_Tub_SegII"/>
    <property type="match status" value="1"/>
</dbReference>